<name>A0A9D4X1V0_PEA</name>
<comment type="caution">
    <text evidence="1">The sequence shown here is derived from an EMBL/GenBank/DDBJ whole genome shotgun (WGS) entry which is preliminary data.</text>
</comment>
<dbReference type="AlphaFoldDB" id="A0A9D4X1V0"/>
<evidence type="ECO:0000313" key="1">
    <source>
        <dbReference type="EMBL" id="KAI5412077.1"/>
    </source>
</evidence>
<accession>A0A9D4X1V0</accession>
<sequence length="95" mass="10611">MNEAWLVSEDFNDIASVDEKKGGAEVSICKCNIFKERINSCKLLDLGASGPKVWDKLTTWKENQLSFAGRVRLAKSNLNPKLQKEVISMEIVGLL</sequence>
<reference evidence="1 2" key="1">
    <citation type="journal article" date="2022" name="Nat. Genet.">
        <title>Improved pea reference genome and pan-genome highlight genomic features and evolutionary characteristics.</title>
        <authorList>
            <person name="Yang T."/>
            <person name="Liu R."/>
            <person name="Luo Y."/>
            <person name="Hu S."/>
            <person name="Wang D."/>
            <person name="Wang C."/>
            <person name="Pandey M.K."/>
            <person name="Ge S."/>
            <person name="Xu Q."/>
            <person name="Li N."/>
            <person name="Li G."/>
            <person name="Huang Y."/>
            <person name="Saxena R.K."/>
            <person name="Ji Y."/>
            <person name="Li M."/>
            <person name="Yan X."/>
            <person name="He Y."/>
            <person name="Liu Y."/>
            <person name="Wang X."/>
            <person name="Xiang C."/>
            <person name="Varshney R.K."/>
            <person name="Ding H."/>
            <person name="Gao S."/>
            <person name="Zong X."/>
        </authorList>
    </citation>
    <scope>NUCLEOTIDE SEQUENCE [LARGE SCALE GENOMIC DNA]</scope>
    <source>
        <strain evidence="1 2">cv. Zhongwan 6</strain>
    </source>
</reference>
<gene>
    <name evidence="1" type="ORF">KIW84_056947</name>
</gene>
<keyword evidence="2" id="KW-1185">Reference proteome</keyword>
<dbReference type="Gramene" id="Psat05G0694700-T1">
    <property type="protein sequence ID" value="KAI5412077.1"/>
    <property type="gene ID" value="KIW84_056947"/>
</dbReference>
<dbReference type="EMBL" id="JAMSHJ010000005">
    <property type="protein sequence ID" value="KAI5412077.1"/>
    <property type="molecule type" value="Genomic_DNA"/>
</dbReference>
<protein>
    <submittedName>
        <fullName evidence="1">Uncharacterized protein</fullName>
    </submittedName>
</protein>
<proteinExistence type="predicted"/>
<evidence type="ECO:0000313" key="2">
    <source>
        <dbReference type="Proteomes" id="UP001058974"/>
    </source>
</evidence>
<organism evidence="1 2">
    <name type="scientific">Pisum sativum</name>
    <name type="common">Garden pea</name>
    <name type="synonym">Lathyrus oleraceus</name>
    <dbReference type="NCBI Taxonomy" id="3888"/>
    <lineage>
        <taxon>Eukaryota</taxon>
        <taxon>Viridiplantae</taxon>
        <taxon>Streptophyta</taxon>
        <taxon>Embryophyta</taxon>
        <taxon>Tracheophyta</taxon>
        <taxon>Spermatophyta</taxon>
        <taxon>Magnoliopsida</taxon>
        <taxon>eudicotyledons</taxon>
        <taxon>Gunneridae</taxon>
        <taxon>Pentapetalae</taxon>
        <taxon>rosids</taxon>
        <taxon>fabids</taxon>
        <taxon>Fabales</taxon>
        <taxon>Fabaceae</taxon>
        <taxon>Papilionoideae</taxon>
        <taxon>50 kb inversion clade</taxon>
        <taxon>NPAAA clade</taxon>
        <taxon>Hologalegina</taxon>
        <taxon>IRL clade</taxon>
        <taxon>Fabeae</taxon>
        <taxon>Lathyrus</taxon>
    </lineage>
</organism>
<dbReference type="Proteomes" id="UP001058974">
    <property type="component" value="Chromosome 5"/>
</dbReference>